<gene>
    <name evidence="2" type="ORF">GPECTOR_5g395</name>
</gene>
<feature type="region of interest" description="Disordered" evidence="1">
    <location>
        <begin position="49"/>
        <end position="68"/>
    </location>
</feature>
<protein>
    <submittedName>
        <fullName evidence="2">Uncharacterized protein</fullName>
    </submittedName>
</protein>
<evidence type="ECO:0000313" key="3">
    <source>
        <dbReference type="Proteomes" id="UP000075714"/>
    </source>
</evidence>
<reference evidence="3" key="1">
    <citation type="journal article" date="2016" name="Nat. Commun.">
        <title>The Gonium pectorale genome demonstrates co-option of cell cycle regulation during the evolution of multicellularity.</title>
        <authorList>
            <person name="Hanschen E.R."/>
            <person name="Marriage T.N."/>
            <person name="Ferris P.J."/>
            <person name="Hamaji T."/>
            <person name="Toyoda A."/>
            <person name="Fujiyama A."/>
            <person name="Neme R."/>
            <person name="Noguchi H."/>
            <person name="Minakuchi Y."/>
            <person name="Suzuki M."/>
            <person name="Kawai-Toyooka H."/>
            <person name="Smith D.R."/>
            <person name="Sparks H."/>
            <person name="Anderson J."/>
            <person name="Bakaric R."/>
            <person name="Luria V."/>
            <person name="Karger A."/>
            <person name="Kirschner M.W."/>
            <person name="Durand P.M."/>
            <person name="Michod R.E."/>
            <person name="Nozaki H."/>
            <person name="Olson B.J."/>
        </authorList>
    </citation>
    <scope>NUCLEOTIDE SEQUENCE [LARGE SCALE GENOMIC DNA]</scope>
    <source>
        <strain evidence="3">NIES-2863</strain>
    </source>
</reference>
<dbReference type="EMBL" id="LSYV01000006">
    <property type="protein sequence ID" value="KXZ54310.1"/>
    <property type="molecule type" value="Genomic_DNA"/>
</dbReference>
<accession>A0A150GYC1</accession>
<keyword evidence="3" id="KW-1185">Reference proteome</keyword>
<comment type="caution">
    <text evidence="2">The sequence shown here is derived from an EMBL/GenBank/DDBJ whole genome shotgun (WGS) entry which is preliminary data.</text>
</comment>
<organism evidence="2 3">
    <name type="scientific">Gonium pectorale</name>
    <name type="common">Green alga</name>
    <dbReference type="NCBI Taxonomy" id="33097"/>
    <lineage>
        <taxon>Eukaryota</taxon>
        <taxon>Viridiplantae</taxon>
        <taxon>Chlorophyta</taxon>
        <taxon>core chlorophytes</taxon>
        <taxon>Chlorophyceae</taxon>
        <taxon>CS clade</taxon>
        <taxon>Chlamydomonadales</taxon>
        <taxon>Volvocaceae</taxon>
        <taxon>Gonium</taxon>
    </lineage>
</organism>
<proteinExistence type="predicted"/>
<evidence type="ECO:0000256" key="1">
    <source>
        <dbReference type="SAM" id="MobiDB-lite"/>
    </source>
</evidence>
<dbReference type="AlphaFoldDB" id="A0A150GYC1"/>
<name>A0A150GYC1_GONPE</name>
<dbReference type="Proteomes" id="UP000075714">
    <property type="component" value="Unassembled WGS sequence"/>
</dbReference>
<evidence type="ECO:0000313" key="2">
    <source>
        <dbReference type="EMBL" id="KXZ54310.1"/>
    </source>
</evidence>
<sequence>MPLGWPRHHPGPAGDLLPWGIGAVVDEPHGPAGRPDTLQCITTKTWRKLKAKKHKIKKRRRLARKTKS</sequence>